<dbReference type="InParanoid" id="A0A5J5EQZ7"/>
<feature type="transmembrane region" description="Helical" evidence="6">
    <location>
        <begin position="428"/>
        <end position="447"/>
    </location>
</feature>
<dbReference type="FunFam" id="1.20.1250.20:FF:000460">
    <property type="entry name" value="MFS multidrug transporter, putative"/>
    <property type="match status" value="1"/>
</dbReference>
<feature type="transmembrane region" description="Helical" evidence="6">
    <location>
        <begin position="115"/>
        <end position="139"/>
    </location>
</feature>
<dbReference type="Gene3D" id="1.20.1250.20">
    <property type="entry name" value="MFS general substrate transporter like domains"/>
    <property type="match status" value="1"/>
</dbReference>
<feature type="compositionally biased region" description="Polar residues" evidence="5">
    <location>
        <begin position="1"/>
        <end position="10"/>
    </location>
</feature>
<dbReference type="SUPFAM" id="SSF103473">
    <property type="entry name" value="MFS general substrate transporter"/>
    <property type="match status" value="1"/>
</dbReference>
<organism evidence="8 9">
    <name type="scientific">Sphaerosporella brunnea</name>
    <dbReference type="NCBI Taxonomy" id="1250544"/>
    <lineage>
        <taxon>Eukaryota</taxon>
        <taxon>Fungi</taxon>
        <taxon>Dikarya</taxon>
        <taxon>Ascomycota</taxon>
        <taxon>Pezizomycotina</taxon>
        <taxon>Pezizomycetes</taxon>
        <taxon>Pezizales</taxon>
        <taxon>Pyronemataceae</taxon>
        <taxon>Sphaerosporella</taxon>
    </lineage>
</organism>
<dbReference type="EMBL" id="VXIS01000147">
    <property type="protein sequence ID" value="KAA8900921.1"/>
    <property type="molecule type" value="Genomic_DNA"/>
</dbReference>
<feature type="domain" description="Major facilitator superfamily (MFS) profile" evidence="7">
    <location>
        <begin position="115"/>
        <end position="550"/>
    </location>
</feature>
<feature type="transmembrane region" description="Helical" evidence="6">
    <location>
        <begin position="207"/>
        <end position="231"/>
    </location>
</feature>
<dbReference type="AlphaFoldDB" id="A0A5J5EQZ7"/>
<feature type="region of interest" description="Disordered" evidence="5">
    <location>
        <begin position="1"/>
        <end position="76"/>
    </location>
</feature>
<feature type="transmembrane region" description="Helical" evidence="6">
    <location>
        <begin position="182"/>
        <end position="201"/>
    </location>
</feature>
<dbReference type="InterPro" id="IPR005829">
    <property type="entry name" value="Sugar_transporter_CS"/>
</dbReference>
<evidence type="ECO:0000256" key="4">
    <source>
        <dbReference type="ARBA" id="ARBA00023136"/>
    </source>
</evidence>
<dbReference type="InterPro" id="IPR036259">
    <property type="entry name" value="MFS_trans_sf"/>
</dbReference>
<feature type="transmembrane region" description="Helical" evidence="6">
    <location>
        <begin position="453"/>
        <end position="476"/>
    </location>
</feature>
<feature type="compositionally biased region" description="Low complexity" evidence="5">
    <location>
        <begin position="11"/>
        <end position="41"/>
    </location>
</feature>
<gene>
    <name evidence="8" type="ORF">FN846DRAFT_124415</name>
</gene>
<comment type="caution">
    <text evidence="8">The sequence shown here is derived from an EMBL/GenBank/DDBJ whole genome shotgun (WGS) entry which is preliminary data.</text>
</comment>
<dbReference type="Proteomes" id="UP000326924">
    <property type="component" value="Unassembled WGS sequence"/>
</dbReference>
<evidence type="ECO:0000313" key="9">
    <source>
        <dbReference type="Proteomes" id="UP000326924"/>
    </source>
</evidence>
<evidence type="ECO:0000259" key="7">
    <source>
        <dbReference type="PROSITE" id="PS50850"/>
    </source>
</evidence>
<feature type="transmembrane region" description="Helical" evidence="6">
    <location>
        <begin position="342"/>
        <end position="367"/>
    </location>
</feature>
<dbReference type="InterPro" id="IPR011701">
    <property type="entry name" value="MFS"/>
</dbReference>
<reference evidence="8 9" key="1">
    <citation type="submission" date="2019-09" db="EMBL/GenBank/DDBJ databases">
        <title>Draft genome of the ectomycorrhizal ascomycete Sphaerosporella brunnea.</title>
        <authorList>
            <consortium name="DOE Joint Genome Institute"/>
            <person name="Benucci G.M."/>
            <person name="Marozzi G."/>
            <person name="Antonielli L."/>
            <person name="Sanchez S."/>
            <person name="Marco P."/>
            <person name="Wang X."/>
            <person name="Falini L.B."/>
            <person name="Barry K."/>
            <person name="Haridas S."/>
            <person name="Lipzen A."/>
            <person name="Labutti K."/>
            <person name="Grigoriev I.V."/>
            <person name="Murat C."/>
            <person name="Martin F."/>
            <person name="Albertini E."/>
            <person name="Donnini D."/>
            <person name="Bonito G."/>
        </authorList>
    </citation>
    <scope>NUCLEOTIDE SEQUENCE [LARGE SCALE GENOMIC DNA]</scope>
    <source>
        <strain evidence="8 9">Sb_GMNB300</strain>
    </source>
</reference>
<dbReference type="GO" id="GO:0016020">
    <property type="term" value="C:membrane"/>
    <property type="evidence" value="ECO:0007669"/>
    <property type="project" value="UniProtKB-SubCell"/>
</dbReference>
<keyword evidence="3 6" id="KW-1133">Transmembrane helix</keyword>
<dbReference type="PANTHER" id="PTHR23502">
    <property type="entry name" value="MAJOR FACILITATOR SUPERFAMILY"/>
    <property type="match status" value="1"/>
</dbReference>
<evidence type="ECO:0000256" key="3">
    <source>
        <dbReference type="ARBA" id="ARBA00022989"/>
    </source>
</evidence>
<dbReference type="GO" id="GO:0140115">
    <property type="term" value="P:export across plasma membrane"/>
    <property type="evidence" value="ECO:0007669"/>
    <property type="project" value="UniProtKB-ARBA"/>
</dbReference>
<evidence type="ECO:0000256" key="6">
    <source>
        <dbReference type="SAM" id="Phobius"/>
    </source>
</evidence>
<dbReference type="Pfam" id="PF07690">
    <property type="entry name" value="MFS_1"/>
    <property type="match status" value="1"/>
</dbReference>
<dbReference type="GO" id="GO:0042908">
    <property type="term" value="P:xenobiotic transport"/>
    <property type="evidence" value="ECO:0007669"/>
    <property type="project" value="UniProtKB-ARBA"/>
</dbReference>
<feature type="transmembrane region" description="Helical" evidence="6">
    <location>
        <begin position="387"/>
        <end position="407"/>
    </location>
</feature>
<keyword evidence="4 6" id="KW-0472">Membrane</keyword>
<dbReference type="OrthoDB" id="5296287at2759"/>
<sequence length="556" mass="60533">MSVANEKSINSTASPPQTSASTMVDLSSSASSLANESGLGLEEVKTHPMDPPNDLERGASMALKPTTTSHSHKSQVVEENYDHPISDMVHNIVGWENEDDPENPRNWPQSKKITMLGLVSMITLISPLASSMFAPGVSFMDREFHNDSTELSAFVVSSFVLGWAVGPLFLSPLSEIYGRRRVLDCSNCWFVVWQIGCALAPNLGCLIAFRLLAGIGGSGCMTIGGGIISDLFAPDQRGLATSLYSLGPLFGPVVGPIAGGFLAQRVGWRWVFWILLISSGCISSLLILCNRETNPHVLIWRKTERLKKETGNEDLISWYEKSQPVRSPAEVLKNGLWRPLKLLVLSPISAIMSLYMSTVYGVLYLLFTSMPVVFTSTYNWQAEMTGLAYLGIGIGFFVGLAVMAKTSDAILIKLAKRNGGVAEPEMRLPLSAAFAAFIPISLFWYGWTADKHVHWIVPIIGMAPFGIGMIGIFVPIQTYMIDAFTEHAASAIAALTATRSLVGAFLPLVGGPMYAKLGLGWGNSLLGFIAIALVPFVWLIYKYGARIRKNYPVKLD</sequence>
<feature type="transmembrane region" description="Helical" evidence="6">
    <location>
        <begin position="151"/>
        <end position="170"/>
    </location>
</feature>
<evidence type="ECO:0000256" key="5">
    <source>
        <dbReference type="SAM" id="MobiDB-lite"/>
    </source>
</evidence>
<feature type="transmembrane region" description="Helical" evidence="6">
    <location>
        <begin position="521"/>
        <end position="541"/>
    </location>
</feature>
<feature type="transmembrane region" description="Helical" evidence="6">
    <location>
        <begin position="270"/>
        <end position="289"/>
    </location>
</feature>
<name>A0A5J5EQZ7_9PEZI</name>
<keyword evidence="9" id="KW-1185">Reference proteome</keyword>
<proteinExistence type="predicted"/>
<dbReference type="PROSITE" id="PS00216">
    <property type="entry name" value="SUGAR_TRANSPORT_1"/>
    <property type="match status" value="1"/>
</dbReference>
<keyword evidence="2 6" id="KW-0812">Transmembrane</keyword>
<dbReference type="PANTHER" id="PTHR23502:SF33">
    <property type="entry name" value="MAJOR FACILITATOR SUPERFAMILY (MFS) PROFILE DOMAIN-CONTAINING PROTEIN-RELATED"/>
    <property type="match status" value="1"/>
</dbReference>
<dbReference type="FunCoup" id="A0A5J5EQZ7">
    <property type="interactions" value="7"/>
</dbReference>
<feature type="transmembrane region" description="Helical" evidence="6">
    <location>
        <begin position="488"/>
        <end position="509"/>
    </location>
</feature>
<evidence type="ECO:0000256" key="1">
    <source>
        <dbReference type="ARBA" id="ARBA00004141"/>
    </source>
</evidence>
<dbReference type="GO" id="GO:0022857">
    <property type="term" value="F:transmembrane transporter activity"/>
    <property type="evidence" value="ECO:0007669"/>
    <property type="project" value="InterPro"/>
</dbReference>
<dbReference type="CDD" id="cd17323">
    <property type="entry name" value="MFS_Tpo1_MDR_like"/>
    <property type="match status" value="1"/>
</dbReference>
<comment type="subcellular location">
    <subcellularLocation>
        <location evidence="1">Membrane</location>
        <topology evidence="1">Multi-pass membrane protein</topology>
    </subcellularLocation>
</comment>
<feature type="transmembrane region" description="Helical" evidence="6">
    <location>
        <begin position="243"/>
        <end position="264"/>
    </location>
</feature>
<dbReference type="PROSITE" id="PS50850">
    <property type="entry name" value="MFS"/>
    <property type="match status" value="1"/>
</dbReference>
<accession>A0A5J5EQZ7</accession>
<dbReference type="InterPro" id="IPR020846">
    <property type="entry name" value="MFS_dom"/>
</dbReference>
<evidence type="ECO:0000313" key="8">
    <source>
        <dbReference type="EMBL" id="KAA8900921.1"/>
    </source>
</evidence>
<protein>
    <submittedName>
        <fullName evidence="8">Major facilitator superfamily domain-containing protein</fullName>
    </submittedName>
</protein>
<evidence type="ECO:0000256" key="2">
    <source>
        <dbReference type="ARBA" id="ARBA00022692"/>
    </source>
</evidence>